<dbReference type="InterPro" id="IPR052898">
    <property type="entry name" value="ACAD10-like"/>
</dbReference>
<name>A0A2P1PYZ4_9GAMM</name>
<gene>
    <name evidence="2" type="ORF">C7S18_09890</name>
</gene>
<feature type="domain" description="Aminoglycoside phosphotransferase" evidence="1">
    <location>
        <begin position="46"/>
        <end position="270"/>
    </location>
</feature>
<organism evidence="2 3">
    <name type="scientific">Ahniella affigens</name>
    <dbReference type="NCBI Taxonomy" id="2021234"/>
    <lineage>
        <taxon>Bacteria</taxon>
        <taxon>Pseudomonadati</taxon>
        <taxon>Pseudomonadota</taxon>
        <taxon>Gammaproteobacteria</taxon>
        <taxon>Lysobacterales</taxon>
        <taxon>Rhodanobacteraceae</taxon>
        <taxon>Ahniella</taxon>
    </lineage>
</organism>
<evidence type="ECO:0000313" key="2">
    <source>
        <dbReference type="EMBL" id="AVQ00070.1"/>
    </source>
</evidence>
<dbReference type="Proteomes" id="UP000241074">
    <property type="component" value="Chromosome"/>
</dbReference>
<evidence type="ECO:0000313" key="3">
    <source>
        <dbReference type="Proteomes" id="UP000241074"/>
    </source>
</evidence>
<keyword evidence="3" id="KW-1185">Reference proteome</keyword>
<protein>
    <submittedName>
        <fullName evidence="2">Phosphotransferase family protein</fullName>
    </submittedName>
</protein>
<sequence>MVTNHHRLISTGAFVRHDPIQEPDVRQALERFLAERFPDAGTLESLTRFEGGQSNPTYRLQCRHADWVMRCKPGPVAKLLPSAHAIEREYRVLEALLPTPVPVAQTVLLCEDEAIIGRAFYLMAHVPGRVFFDPRLPELEPDQRAQVFAGMNETIAKLHALDPEQIGLADYAKPGNFFERQIGRWSKQYLASVTEPIPAMDQLMNWLPAHIPAISETRLVHGDFRLDNLIFDAETLTVRAVLDWELSTLGDPLADFAYNCLAWFTPPGPMRGLAGIDLAALGIPSLEAHVAAYANARGLPPIGHFNFYLAYNLFRLAAIAQGIAKRVLEGTAASAKAAEQGALAAKVAALGWSFAERA</sequence>
<evidence type="ECO:0000259" key="1">
    <source>
        <dbReference type="Pfam" id="PF01636"/>
    </source>
</evidence>
<dbReference type="Pfam" id="PF01636">
    <property type="entry name" value="APH"/>
    <property type="match status" value="1"/>
</dbReference>
<dbReference type="GO" id="GO:0016740">
    <property type="term" value="F:transferase activity"/>
    <property type="evidence" value="ECO:0007669"/>
    <property type="project" value="UniProtKB-KW"/>
</dbReference>
<dbReference type="PANTHER" id="PTHR47829:SF3">
    <property type="entry name" value="AMINOGLYCOSIDE PHOSPHOTRANSFERASE DOMAIN-CONTAINING PROTEIN"/>
    <property type="match status" value="1"/>
</dbReference>
<accession>A0A2P1PYZ4</accession>
<dbReference type="Gene3D" id="3.90.1200.10">
    <property type="match status" value="1"/>
</dbReference>
<dbReference type="InterPro" id="IPR002575">
    <property type="entry name" value="Aminoglycoside_PTrfase"/>
</dbReference>
<dbReference type="KEGG" id="xba:C7S18_09890"/>
<dbReference type="AlphaFoldDB" id="A0A2P1PYZ4"/>
<dbReference type="OrthoDB" id="3806873at2"/>
<proteinExistence type="predicted"/>
<dbReference type="InterPro" id="IPR011009">
    <property type="entry name" value="Kinase-like_dom_sf"/>
</dbReference>
<dbReference type="InterPro" id="IPR041726">
    <property type="entry name" value="ACAD10_11_N"/>
</dbReference>
<dbReference type="SUPFAM" id="SSF56112">
    <property type="entry name" value="Protein kinase-like (PK-like)"/>
    <property type="match status" value="1"/>
</dbReference>
<dbReference type="EMBL" id="CP027860">
    <property type="protein sequence ID" value="AVQ00070.1"/>
    <property type="molecule type" value="Genomic_DNA"/>
</dbReference>
<keyword evidence="2" id="KW-0808">Transferase</keyword>
<dbReference type="PANTHER" id="PTHR47829">
    <property type="entry name" value="HYDROLASE, PUTATIVE (AFU_ORTHOLOGUE AFUA_1G12880)-RELATED"/>
    <property type="match status" value="1"/>
</dbReference>
<reference evidence="2 3" key="2">
    <citation type="submission" date="2018-03" db="EMBL/GenBank/DDBJ databases">
        <authorList>
            <person name="Keele B.F."/>
        </authorList>
    </citation>
    <scope>NUCLEOTIDE SEQUENCE [LARGE SCALE GENOMIC DNA]</scope>
    <source>
        <strain evidence="2 3">D13</strain>
    </source>
</reference>
<dbReference type="CDD" id="cd05154">
    <property type="entry name" value="ACAD10_11_N-like"/>
    <property type="match status" value="1"/>
</dbReference>
<reference evidence="2 3" key="1">
    <citation type="submission" date="2018-03" db="EMBL/GenBank/DDBJ databases">
        <title>Ahniella affigens gen. nov., sp. nov., a gammaproteobacterium isolated from sandy soil near a stream.</title>
        <authorList>
            <person name="Ko Y."/>
            <person name="Kim J.-H."/>
        </authorList>
    </citation>
    <scope>NUCLEOTIDE SEQUENCE [LARGE SCALE GENOMIC DNA]</scope>
    <source>
        <strain evidence="2 3">D13</strain>
    </source>
</reference>
<dbReference type="Gene3D" id="3.30.200.20">
    <property type="entry name" value="Phosphorylase Kinase, domain 1"/>
    <property type="match status" value="1"/>
</dbReference>